<comment type="caution">
    <text evidence="2">The sequence shown here is derived from an EMBL/GenBank/DDBJ whole genome shotgun (WGS) entry which is preliminary data.</text>
</comment>
<evidence type="ECO:0000313" key="3">
    <source>
        <dbReference type="Proteomes" id="UP000601435"/>
    </source>
</evidence>
<proteinExistence type="predicted"/>
<feature type="non-terminal residue" evidence="2">
    <location>
        <position position="140"/>
    </location>
</feature>
<feature type="non-terminal residue" evidence="2">
    <location>
        <position position="1"/>
    </location>
</feature>
<keyword evidence="3" id="KW-1185">Reference proteome</keyword>
<accession>A0A812M010</accession>
<organism evidence="2 3">
    <name type="scientific">Symbiodinium necroappetens</name>
    <dbReference type="NCBI Taxonomy" id="1628268"/>
    <lineage>
        <taxon>Eukaryota</taxon>
        <taxon>Sar</taxon>
        <taxon>Alveolata</taxon>
        <taxon>Dinophyceae</taxon>
        <taxon>Suessiales</taxon>
        <taxon>Symbiodiniaceae</taxon>
        <taxon>Symbiodinium</taxon>
    </lineage>
</organism>
<evidence type="ECO:0000313" key="2">
    <source>
        <dbReference type="EMBL" id="CAE7254287.1"/>
    </source>
</evidence>
<reference evidence="2" key="1">
    <citation type="submission" date="2021-02" db="EMBL/GenBank/DDBJ databases">
        <authorList>
            <person name="Dougan E. K."/>
            <person name="Rhodes N."/>
            <person name="Thang M."/>
            <person name="Chan C."/>
        </authorList>
    </citation>
    <scope>NUCLEOTIDE SEQUENCE</scope>
</reference>
<dbReference type="Proteomes" id="UP000601435">
    <property type="component" value="Unassembled WGS sequence"/>
</dbReference>
<protein>
    <submittedName>
        <fullName evidence="2">Uncharacterized protein</fullName>
    </submittedName>
</protein>
<dbReference type="EMBL" id="CAJNJA010010147">
    <property type="protein sequence ID" value="CAE7254287.1"/>
    <property type="molecule type" value="Genomic_DNA"/>
</dbReference>
<dbReference type="AlphaFoldDB" id="A0A812M010"/>
<evidence type="ECO:0000256" key="1">
    <source>
        <dbReference type="SAM" id="Coils"/>
    </source>
</evidence>
<keyword evidence="1" id="KW-0175">Coiled coil</keyword>
<name>A0A812M010_9DINO</name>
<dbReference type="OrthoDB" id="10545088at2759"/>
<gene>
    <name evidence="2" type="ORF">SNEC2469_LOCUS5459</name>
</gene>
<feature type="coiled-coil region" evidence="1">
    <location>
        <begin position="95"/>
        <end position="136"/>
    </location>
</feature>
<sequence length="140" mass="15985">EKHQRWELADSALDVEDLRVLLQESHRSKVEKELQMQQAKHDEDVDRILVQVQSFQQELKSAIETKQLLDKASMQEAHKLQLQELQDKLKESSGCEDLLQKLADLEAEKAECQSRLVQAAEALSSHEAALQEALQEATDL</sequence>